<dbReference type="InterPro" id="IPR014469">
    <property type="entry name" value="DUF2271"/>
</dbReference>
<accession>A0AA87NTE2</accession>
<gene>
    <name evidence="1" type="ORF">HMPREF9195_01767</name>
</gene>
<reference evidence="1 2" key="1">
    <citation type="submission" date="2013-04" db="EMBL/GenBank/DDBJ databases">
        <title>The Genome Sequence of Treponema medium ATCC 700293.</title>
        <authorList>
            <consortium name="The Broad Institute Genomics Platform"/>
            <person name="Earl A."/>
            <person name="Ward D."/>
            <person name="Feldgarden M."/>
            <person name="Gevers D."/>
            <person name="Leonetti C."/>
            <person name="Blanton J.M."/>
            <person name="Dewhirst F.E."/>
            <person name="Izard J."/>
            <person name="Walker B."/>
            <person name="Young S."/>
            <person name="Zeng Q."/>
            <person name="Gargeya S."/>
            <person name="Fitzgerald M."/>
            <person name="Haas B."/>
            <person name="Abouelleil A."/>
            <person name="Allen A.W."/>
            <person name="Alvarado L."/>
            <person name="Arachchi H.M."/>
            <person name="Berlin A.M."/>
            <person name="Chapman S.B."/>
            <person name="Gainer-Dewar J."/>
            <person name="Goldberg J."/>
            <person name="Griggs A."/>
            <person name="Gujja S."/>
            <person name="Hansen M."/>
            <person name="Howarth C."/>
            <person name="Imamovic A."/>
            <person name="Ireland A."/>
            <person name="Larimer J."/>
            <person name="McCowan C."/>
            <person name="Murphy C."/>
            <person name="Pearson M."/>
            <person name="Poon T.W."/>
            <person name="Priest M."/>
            <person name="Roberts A."/>
            <person name="Saif S."/>
            <person name="Shea T."/>
            <person name="Sisk P."/>
            <person name="Sykes S."/>
            <person name="Wortman J."/>
            <person name="Nusbaum C."/>
            <person name="Birren B."/>
        </authorList>
    </citation>
    <scope>NUCLEOTIDE SEQUENCE [LARGE SCALE GENOMIC DNA]</scope>
    <source>
        <strain evidence="1 2">ATCC 700293</strain>
    </source>
</reference>
<dbReference type="Pfam" id="PF10029">
    <property type="entry name" value="DUF2271"/>
    <property type="match status" value="1"/>
</dbReference>
<dbReference type="RefSeq" id="WP_016523700.1">
    <property type="nucleotide sequence ID" value="NZ_KE332517.1"/>
</dbReference>
<evidence type="ECO:0000313" key="2">
    <source>
        <dbReference type="Proteomes" id="UP000014634"/>
    </source>
</evidence>
<dbReference type="AlphaFoldDB" id="A0AA87NTE2"/>
<evidence type="ECO:0000313" key="1">
    <source>
        <dbReference type="EMBL" id="EPF28076.1"/>
    </source>
</evidence>
<comment type="caution">
    <text evidence="1">The sequence shown here is derived from an EMBL/GenBank/DDBJ whole genome shotgun (WGS) entry which is preliminary data.</text>
</comment>
<dbReference type="Proteomes" id="UP000014634">
    <property type="component" value="Unassembled WGS sequence"/>
</dbReference>
<organism evidence="1 2">
    <name type="scientific">Treponema medium ATCC 700293</name>
    <dbReference type="NCBI Taxonomy" id="1125700"/>
    <lineage>
        <taxon>Bacteria</taxon>
        <taxon>Pseudomonadati</taxon>
        <taxon>Spirochaetota</taxon>
        <taxon>Spirochaetia</taxon>
        <taxon>Spirochaetales</taxon>
        <taxon>Treponemataceae</taxon>
        <taxon>Treponema</taxon>
    </lineage>
</organism>
<dbReference type="EMBL" id="ATFE01000013">
    <property type="protein sequence ID" value="EPF28076.1"/>
    <property type="molecule type" value="Genomic_DNA"/>
</dbReference>
<sequence>MKKIILTILIIFTAFSVNISAEELSIQKNTISISFDFSKKLRLASNQFAVWVENEKGMLVKNLFVTDFTARKGWEKRPESLPSWRKNVKDTDIDGISSVTPKSGKIQLQWDIKNENEEPVEKVSIKYLLKQI</sequence>
<name>A0AA87NTE2_TREMD</name>
<protein>
    <submittedName>
        <fullName evidence="1">Uncharacterized protein</fullName>
    </submittedName>
</protein>
<dbReference type="Gene3D" id="2.60.40.4070">
    <property type="match status" value="1"/>
</dbReference>
<proteinExistence type="predicted"/>